<protein>
    <submittedName>
        <fullName evidence="7">Flippase</fullName>
    </submittedName>
</protein>
<feature type="transmembrane region" description="Helical" evidence="6">
    <location>
        <begin position="84"/>
        <end position="108"/>
    </location>
</feature>
<dbReference type="Pfam" id="PF01943">
    <property type="entry name" value="Polysacc_synt"/>
    <property type="match status" value="1"/>
</dbReference>
<evidence type="ECO:0000256" key="1">
    <source>
        <dbReference type="ARBA" id="ARBA00004651"/>
    </source>
</evidence>
<keyword evidence="3 6" id="KW-0812">Transmembrane</keyword>
<name>A0AA92T2I9_9BACT</name>
<evidence type="ECO:0000313" key="7">
    <source>
        <dbReference type="EMBL" id="RGN05373.1"/>
    </source>
</evidence>
<feature type="transmembrane region" description="Helical" evidence="6">
    <location>
        <begin position="114"/>
        <end position="133"/>
    </location>
</feature>
<dbReference type="RefSeq" id="WP_117729088.1">
    <property type="nucleotide sequence ID" value="NZ_CATKVU010000006.1"/>
</dbReference>
<feature type="transmembrane region" description="Helical" evidence="6">
    <location>
        <begin position="383"/>
        <end position="400"/>
    </location>
</feature>
<dbReference type="Proteomes" id="UP000261245">
    <property type="component" value="Unassembled WGS sequence"/>
</dbReference>
<proteinExistence type="predicted"/>
<comment type="caution">
    <text evidence="7">The sequence shown here is derived from an EMBL/GenBank/DDBJ whole genome shotgun (WGS) entry which is preliminary data.</text>
</comment>
<dbReference type="AlphaFoldDB" id="A0AA92T2I9"/>
<evidence type="ECO:0000256" key="6">
    <source>
        <dbReference type="SAM" id="Phobius"/>
    </source>
</evidence>
<feature type="transmembrane region" description="Helical" evidence="6">
    <location>
        <begin position="45"/>
        <end position="63"/>
    </location>
</feature>
<feature type="transmembrane region" description="Helical" evidence="6">
    <location>
        <begin position="145"/>
        <end position="162"/>
    </location>
</feature>
<feature type="transmembrane region" description="Helical" evidence="6">
    <location>
        <begin position="248"/>
        <end position="267"/>
    </location>
</feature>
<feature type="transmembrane region" description="Helical" evidence="6">
    <location>
        <begin position="438"/>
        <end position="456"/>
    </location>
</feature>
<evidence type="ECO:0000256" key="4">
    <source>
        <dbReference type="ARBA" id="ARBA00022989"/>
    </source>
</evidence>
<reference evidence="7 8" key="1">
    <citation type="submission" date="2018-08" db="EMBL/GenBank/DDBJ databases">
        <title>A genome reference for cultivated species of the human gut microbiota.</title>
        <authorList>
            <person name="Zou Y."/>
            <person name="Xue W."/>
            <person name="Luo G."/>
        </authorList>
    </citation>
    <scope>NUCLEOTIDE SEQUENCE [LARGE SCALE GENOMIC DNA]</scope>
    <source>
        <strain evidence="7 8">OM06-11</strain>
    </source>
</reference>
<dbReference type="PANTHER" id="PTHR30250:SF11">
    <property type="entry name" value="O-ANTIGEN TRANSPORTER-RELATED"/>
    <property type="match status" value="1"/>
</dbReference>
<feature type="transmembrane region" description="Helical" evidence="6">
    <location>
        <begin position="168"/>
        <end position="188"/>
    </location>
</feature>
<gene>
    <name evidence="7" type="ORF">DXB80_12340</name>
</gene>
<keyword evidence="5 6" id="KW-0472">Membrane</keyword>
<evidence type="ECO:0000256" key="2">
    <source>
        <dbReference type="ARBA" id="ARBA00022475"/>
    </source>
</evidence>
<keyword evidence="2" id="KW-1003">Cell membrane</keyword>
<organism evidence="7 8">
    <name type="scientific">Segatella copri</name>
    <dbReference type="NCBI Taxonomy" id="165179"/>
    <lineage>
        <taxon>Bacteria</taxon>
        <taxon>Pseudomonadati</taxon>
        <taxon>Bacteroidota</taxon>
        <taxon>Bacteroidia</taxon>
        <taxon>Bacteroidales</taxon>
        <taxon>Prevotellaceae</taxon>
        <taxon>Segatella</taxon>
    </lineage>
</organism>
<dbReference type="InterPro" id="IPR050833">
    <property type="entry name" value="Poly_Biosynth_Transport"/>
</dbReference>
<dbReference type="CDD" id="cd13128">
    <property type="entry name" value="MATE_Wzx_like"/>
    <property type="match status" value="1"/>
</dbReference>
<dbReference type="GO" id="GO:0005886">
    <property type="term" value="C:plasma membrane"/>
    <property type="evidence" value="ECO:0007669"/>
    <property type="project" value="UniProtKB-SubCell"/>
</dbReference>
<feature type="transmembrane region" description="Helical" evidence="6">
    <location>
        <begin position="7"/>
        <end position="25"/>
    </location>
</feature>
<accession>A0AA92T2I9</accession>
<feature type="transmembrane region" description="Helical" evidence="6">
    <location>
        <begin position="209"/>
        <end position="228"/>
    </location>
</feature>
<evidence type="ECO:0000256" key="3">
    <source>
        <dbReference type="ARBA" id="ARBA00022692"/>
    </source>
</evidence>
<feature type="transmembrane region" description="Helical" evidence="6">
    <location>
        <begin position="326"/>
        <end position="346"/>
    </location>
</feature>
<feature type="transmembrane region" description="Helical" evidence="6">
    <location>
        <begin position="287"/>
        <end position="306"/>
    </location>
</feature>
<feature type="transmembrane region" description="Helical" evidence="6">
    <location>
        <begin position="412"/>
        <end position="432"/>
    </location>
</feature>
<evidence type="ECO:0000256" key="5">
    <source>
        <dbReference type="ARBA" id="ARBA00023136"/>
    </source>
</evidence>
<sequence length="483" mass="54489">MSIKRNFLYSSFLTVANYIFPLLTFPYVSRVLGVEAIGKYNFTDNIIQIFIIVSMLGIETIGVREIAQNKTDQDKLNKSFTALLLFNAITTLIAILVLFAAIFIVPKFADYKDLLLVGSLKLFSMFLLIDWFYKGIEDFKFITQRTVIIRTLFVVSVFAFVRSPQDCLLYYFLIVFSITINAIVNLLYARKIISFSFDVATIRRIVKPILILGGYSILAWLYNSFSMSYLGFVSTDEQVGYYATASKFYNIFLSVLSAFAAVMLPRLSLLVSEHQTASFQRLITKSFNVVLTITVPFAIYAIFYAPDIVRLVAGNGYDGAVVPMRLIMPLIIIVGIEQILIIQILMPLKRDKEVLINTIWGAVTGLVLNVLLVPSYLCVGAAISWLVSEMVVMFSAIYFIRKRTEIRLAVNLGKRIVPIIMITLVTYLSGFVLSGLNYVVNIVLGGFIVVVGTYLIEKYIVKNPILNDIENAIITKVLHFKNK</sequence>
<dbReference type="PANTHER" id="PTHR30250">
    <property type="entry name" value="PST FAMILY PREDICTED COLANIC ACID TRANSPORTER"/>
    <property type="match status" value="1"/>
</dbReference>
<dbReference type="InterPro" id="IPR002797">
    <property type="entry name" value="Polysacc_synth"/>
</dbReference>
<comment type="subcellular location">
    <subcellularLocation>
        <location evidence="1">Cell membrane</location>
        <topology evidence="1">Multi-pass membrane protein</topology>
    </subcellularLocation>
</comment>
<feature type="transmembrane region" description="Helical" evidence="6">
    <location>
        <begin position="358"/>
        <end position="377"/>
    </location>
</feature>
<dbReference type="EMBL" id="QSUC01000043">
    <property type="protein sequence ID" value="RGN05373.1"/>
    <property type="molecule type" value="Genomic_DNA"/>
</dbReference>
<evidence type="ECO:0000313" key="8">
    <source>
        <dbReference type="Proteomes" id="UP000261245"/>
    </source>
</evidence>
<keyword evidence="4 6" id="KW-1133">Transmembrane helix</keyword>